<evidence type="ECO:0000256" key="1">
    <source>
        <dbReference type="SAM" id="MobiDB-lite"/>
    </source>
</evidence>
<evidence type="ECO:0000313" key="3">
    <source>
        <dbReference type="Proteomes" id="UP001597369"/>
    </source>
</evidence>
<protein>
    <submittedName>
        <fullName evidence="2">Carboxypeptidase-like regulatory domain-containing protein</fullName>
    </submittedName>
</protein>
<dbReference type="Proteomes" id="UP001597369">
    <property type="component" value="Unassembled WGS sequence"/>
</dbReference>
<evidence type="ECO:0000313" key="2">
    <source>
        <dbReference type="EMBL" id="MFD2067298.1"/>
    </source>
</evidence>
<accession>A0ABW4WX83</accession>
<feature type="compositionally biased region" description="Basic and acidic residues" evidence="1">
    <location>
        <begin position="191"/>
        <end position="205"/>
    </location>
</feature>
<sequence>MLKHPLLYFTLLLLLLSGLPVLAQQNIRISGTVFQSDKKTPIPGATITRVNSHLGVLTDENGAFLIDVSQQDTLMVRAVGFKPLMYLPKQLPVSEVRVNIVLQEDSVMLGEVEVTSRPSKEMIDRALRNMKREQVSQVKRPGYIPGLEPPPPPEEPAPTIASPVGLLYNMLSREGKELKKLQELKAEEELKRKQQEKKDYNRFFKDNTGYQ</sequence>
<feature type="region of interest" description="Disordered" evidence="1">
    <location>
        <begin position="141"/>
        <end position="161"/>
    </location>
</feature>
<reference evidence="3" key="1">
    <citation type="journal article" date="2019" name="Int. J. Syst. Evol. Microbiol.">
        <title>The Global Catalogue of Microorganisms (GCM) 10K type strain sequencing project: providing services to taxonomists for standard genome sequencing and annotation.</title>
        <authorList>
            <consortium name="The Broad Institute Genomics Platform"/>
            <consortium name="The Broad Institute Genome Sequencing Center for Infectious Disease"/>
            <person name="Wu L."/>
            <person name="Ma J."/>
        </authorList>
    </citation>
    <scope>NUCLEOTIDE SEQUENCE [LARGE SCALE GENOMIC DNA]</scope>
    <source>
        <strain evidence="3">JCM 16545</strain>
    </source>
</reference>
<proteinExistence type="predicted"/>
<feature type="region of interest" description="Disordered" evidence="1">
    <location>
        <begin position="191"/>
        <end position="211"/>
    </location>
</feature>
<dbReference type="EMBL" id="JBHUHV010000029">
    <property type="protein sequence ID" value="MFD2067298.1"/>
    <property type="molecule type" value="Genomic_DNA"/>
</dbReference>
<organism evidence="2 3">
    <name type="scientific">Pontibacter silvestris</name>
    <dbReference type="NCBI Taxonomy" id="2305183"/>
    <lineage>
        <taxon>Bacteria</taxon>
        <taxon>Pseudomonadati</taxon>
        <taxon>Bacteroidota</taxon>
        <taxon>Cytophagia</taxon>
        <taxon>Cytophagales</taxon>
        <taxon>Hymenobacteraceae</taxon>
        <taxon>Pontibacter</taxon>
    </lineage>
</organism>
<name>A0ABW4WX83_9BACT</name>
<dbReference type="Pfam" id="PF13715">
    <property type="entry name" value="CarbopepD_reg_2"/>
    <property type="match status" value="1"/>
</dbReference>
<gene>
    <name evidence="2" type="ORF">ACFSKU_10425</name>
</gene>
<dbReference type="Gene3D" id="2.60.40.1120">
    <property type="entry name" value="Carboxypeptidase-like, regulatory domain"/>
    <property type="match status" value="1"/>
</dbReference>
<feature type="compositionally biased region" description="Pro residues" evidence="1">
    <location>
        <begin position="147"/>
        <end position="156"/>
    </location>
</feature>
<dbReference type="SUPFAM" id="SSF49464">
    <property type="entry name" value="Carboxypeptidase regulatory domain-like"/>
    <property type="match status" value="1"/>
</dbReference>
<keyword evidence="3" id="KW-1185">Reference proteome</keyword>
<dbReference type="InterPro" id="IPR008969">
    <property type="entry name" value="CarboxyPept-like_regulatory"/>
</dbReference>
<comment type="caution">
    <text evidence="2">The sequence shown here is derived from an EMBL/GenBank/DDBJ whole genome shotgun (WGS) entry which is preliminary data.</text>
</comment>